<dbReference type="PANTHER" id="PTHR24223">
    <property type="entry name" value="ATP-BINDING CASSETTE SUB-FAMILY C"/>
    <property type="match status" value="1"/>
</dbReference>
<dbReference type="FunFam" id="3.40.50.300:FF:000163">
    <property type="entry name" value="Multidrug resistance-associated protein member 4"/>
    <property type="match status" value="1"/>
</dbReference>
<dbReference type="PROSITE" id="PS50929">
    <property type="entry name" value="ABC_TM1F"/>
    <property type="match status" value="1"/>
</dbReference>
<evidence type="ECO:0000256" key="3">
    <source>
        <dbReference type="ARBA" id="ARBA00022692"/>
    </source>
</evidence>
<evidence type="ECO:0000313" key="11">
    <source>
        <dbReference type="Proteomes" id="UP000728032"/>
    </source>
</evidence>
<dbReference type="Pfam" id="PF00005">
    <property type="entry name" value="ABC_tran"/>
    <property type="match status" value="2"/>
</dbReference>
<keyword evidence="11" id="KW-1185">Reference proteome</keyword>
<accession>A0A7R9M3M7</accession>
<dbReference type="Proteomes" id="UP000728032">
    <property type="component" value="Unassembled WGS sequence"/>
</dbReference>
<evidence type="ECO:0000259" key="9">
    <source>
        <dbReference type="PROSITE" id="PS50929"/>
    </source>
</evidence>
<keyword evidence="5" id="KW-0067">ATP-binding</keyword>
<sequence>MLSCILRTPLSFFDVTPLGRIINRFNRDFQQIDELIPRMTSNLETEMVCIERIKEYSQLEPEYSWDSTDANKPSDVWPTSASIEFIDYSASYRPGLEPVLKNLNFRVESGEKVGIVGRTGAGKSSITLALFRIIEPTFGQIVIDGVDVTRIGLHDLRSKLTIIPQEPNLFAGTLRLNLDPFEEYSDEELWTSLERAHLKDFISHTSDGLSYEITESGDNLSAGQRQLIVIDGVDVTRIGLHDLRSKLTIIPQEPNLFAGTLRLNLDPFEEYSDEELWTSLERAHLKDFISHTSDGLSYEITESGDNLSAGQRQLVCLSRALLRHSKILILDEATAACDLETDYCFDGQDFISHTSDGLSYEITESGDNLSAGQRQLVCLSRALLRHSKILILDEATAACDLETDSLIQSTIRDQFSDCTVLTIAHRLNTVLDYNKILVLDNGVIAEMDSPKHLLQKTDSLFYSLAKEYGIVVRDKRGSVDCCMNCL</sequence>
<keyword evidence="7" id="KW-0472">Membrane</keyword>
<keyword evidence="2" id="KW-0813">Transport</keyword>
<dbReference type="InterPro" id="IPR003593">
    <property type="entry name" value="AAA+_ATPase"/>
</dbReference>
<dbReference type="CDD" id="cd03244">
    <property type="entry name" value="ABCC_MRP_domain2"/>
    <property type="match status" value="1"/>
</dbReference>
<proteinExistence type="predicted"/>
<dbReference type="SUPFAM" id="SSF52540">
    <property type="entry name" value="P-loop containing nucleoside triphosphate hydrolases"/>
    <property type="match status" value="3"/>
</dbReference>
<dbReference type="InterPro" id="IPR011527">
    <property type="entry name" value="ABC1_TM_dom"/>
</dbReference>
<evidence type="ECO:0008006" key="12">
    <source>
        <dbReference type="Google" id="ProtNLM"/>
    </source>
</evidence>
<evidence type="ECO:0000256" key="4">
    <source>
        <dbReference type="ARBA" id="ARBA00022741"/>
    </source>
</evidence>
<dbReference type="SMART" id="SM00382">
    <property type="entry name" value="AAA"/>
    <property type="match status" value="1"/>
</dbReference>
<keyword evidence="3" id="KW-0812">Transmembrane</keyword>
<evidence type="ECO:0000256" key="2">
    <source>
        <dbReference type="ARBA" id="ARBA00022448"/>
    </source>
</evidence>
<evidence type="ECO:0000313" key="10">
    <source>
        <dbReference type="EMBL" id="CAD7652944.1"/>
    </source>
</evidence>
<keyword evidence="6" id="KW-1133">Transmembrane helix</keyword>
<dbReference type="AlphaFoldDB" id="A0A7R9M3M7"/>
<dbReference type="GO" id="GO:0016020">
    <property type="term" value="C:membrane"/>
    <property type="evidence" value="ECO:0007669"/>
    <property type="project" value="UniProtKB-SubCell"/>
</dbReference>
<dbReference type="InterPro" id="IPR017871">
    <property type="entry name" value="ABC_transporter-like_CS"/>
</dbReference>
<dbReference type="PROSITE" id="PS50893">
    <property type="entry name" value="ABC_TRANSPORTER_2"/>
    <property type="match status" value="1"/>
</dbReference>
<evidence type="ECO:0000256" key="1">
    <source>
        <dbReference type="ARBA" id="ARBA00004141"/>
    </source>
</evidence>
<dbReference type="InterPro" id="IPR050173">
    <property type="entry name" value="ABC_transporter_C-like"/>
</dbReference>
<dbReference type="GO" id="GO:0005524">
    <property type="term" value="F:ATP binding"/>
    <property type="evidence" value="ECO:0007669"/>
    <property type="project" value="UniProtKB-KW"/>
</dbReference>
<dbReference type="PROSITE" id="PS00211">
    <property type="entry name" value="ABC_TRANSPORTER_1"/>
    <property type="match status" value="2"/>
</dbReference>
<dbReference type="InterPro" id="IPR027417">
    <property type="entry name" value="P-loop_NTPase"/>
</dbReference>
<keyword evidence="4" id="KW-0547">Nucleotide-binding</keyword>
<feature type="domain" description="ABC transmembrane type-1" evidence="9">
    <location>
        <begin position="1"/>
        <end position="43"/>
    </location>
</feature>
<dbReference type="FunFam" id="3.40.50.300:FF:003492">
    <property type="entry name" value="AGAP012735-PA"/>
    <property type="match status" value="1"/>
</dbReference>
<dbReference type="EMBL" id="CAJPVJ010006092">
    <property type="protein sequence ID" value="CAG2170131.1"/>
    <property type="molecule type" value="Genomic_DNA"/>
</dbReference>
<dbReference type="Gene3D" id="1.20.1560.10">
    <property type="entry name" value="ABC transporter type 1, transmembrane domain"/>
    <property type="match status" value="1"/>
</dbReference>
<dbReference type="SUPFAM" id="SSF90123">
    <property type="entry name" value="ABC transporter transmembrane region"/>
    <property type="match status" value="1"/>
</dbReference>
<organism evidence="10">
    <name type="scientific">Oppiella nova</name>
    <dbReference type="NCBI Taxonomy" id="334625"/>
    <lineage>
        <taxon>Eukaryota</taxon>
        <taxon>Metazoa</taxon>
        <taxon>Ecdysozoa</taxon>
        <taxon>Arthropoda</taxon>
        <taxon>Chelicerata</taxon>
        <taxon>Arachnida</taxon>
        <taxon>Acari</taxon>
        <taxon>Acariformes</taxon>
        <taxon>Sarcoptiformes</taxon>
        <taxon>Oribatida</taxon>
        <taxon>Brachypylina</taxon>
        <taxon>Oppioidea</taxon>
        <taxon>Oppiidae</taxon>
        <taxon>Oppiella</taxon>
    </lineage>
</organism>
<reference evidence="10" key="1">
    <citation type="submission" date="2020-11" db="EMBL/GenBank/DDBJ databases">
        <authorList>
            <person name="Tran Van P."/>
        </authorList>
    </citation>
    <scope>NUCLEOTIDE SEQUENCE</scope>
</reference>
<evidence type="ECO:0000256" key="7">
    <source>
        <dbReference type="ARBA" id="ARBA00023136"/>
    </source>
</evidence>
<dbReference type="Gene3D" id="3.40.50.300">
    <property type="entry name" value="P-loop containing nucleotide triphosphate hydrolases"/>
    <property type="match status" value="3"/>
</dbReference>
<evidence type="ECO:0000256" key="6">
    <source>
        <dbReference type="ARBA" id="ARBA00022989"/>
    </source>
</evidence>
<protein>
    <recommendedName>
        <fullName evidence="12">ABC transporter domain-containing protein</fullName>
    </recommendedName>
</protein>
<dbReference type="GO" id="GO:0140359">
    <property type="term" value="F:ABC-type transporter activity"/>
    <property type="evidence" value="ECO:0007669"/>
    <property type="project" value="InterPro"/>
</dbReference>
<evidence type="ECO:0000256" key="5">
    <source>
        <dbReference type="ARBA" id="ARBA00022840"/>
    </source>
</evidence>
<feature type="domain" description="ABC transporter" evidence="8">
    <location>
        <begin position="83"/>
        <end position="466"/>
    </location>
</feature>
<dbReference type="InterPro" id="IPR036640">
    <property type="entry name" value="ABC1_TM_sf"/>
</dbReference>
<evidence type="ECO:0000259" key="8">
    <source>
        <dbReference type="PROSITE" id="PS50893"/>
    </source>
</evidence>
<dbReference type="OrthoDB" id="6500128at2759"/>
<dbReference type="InterPro" id="IPR003439">
    <property type="entry name" value="ABC_transporter-like_ATP-bd"/>
</dbReference>
<dbReference type="EMBL" id="OC920917">
    <property type="protein sequence ID" value="CAD7652944.1"/>
    <property type="molecule type" value="Genomic_DNA"/>
</dbReference>
<gene>
    <name evidence="10" type="ORF">ONB1V03_LOCUS9602</name>
</gene>
<name>A0A7R9M3M7_9ACAR</name>
<comment type="subcellular location">
    <subcellularLocation>
        <location evidence="1">Membrane</location>
        <topology evidence="1">Multi-pass membrane protein</topology>
    </subcellularLocation>
</comment>
<dbReference type="GO" id="GO:0016887">
    <property type="term" value="F:ATP hydrolysis activity"/>
    <property type="evidence" value="ECO:0007669"/>
    <property type="project" value="InterPro"/>
</dbReference>